<dbReference type="Gene3D" id="3.30.160.250">
    <property type="match status" value="1"/>
</dbReference>
<sequence>MSKVIYYPAIFVEDSEEKVFNVTFPDVPEAITFGSTVPEAIEMAKEALGLALYNKTDFPVSSSPDLFKDQEGMVFWINLDLDEYRKKNHPKYVRKNTTIPEWLNEAAEKEDINFSQVLTEALKEKLGV</sequence>
<organism evidence="2">
    <name type="scientific">Listeria monocytogenes</name>
    <dbReference type="NCBI Taxonomy" id="1639"/>
    <lineage>
        <taxon>Bacteria</taxon>
        <taxon>Bacillati</taxon>
        <taxon>Bacillota</taxon>
        <taxon>Bacilli</taxon>
        <taxon>Bacillales</taxon>
        <taxon>Listeriaceae</taxon>
        <taxon>Listeria</taxon>
    </lineage>
</organism>
<feature type="domain" description="HicB-like antitoxin of toxin-antitoxin system" evidence="1">
    <location>
        <begin position="10"/>
        <end position="103"/>
    </location>
</feature>
<dbReference type="InterPro" id="IPR035069">
    <property type="entry name" value="TTHA1013/TTHA0281-like"/>
</dbReference>
<evidence type="ECO:0000313" key="2">
    <source>
        <dbReference type="EMBL" id="KAA9534145.1"/>
    </source>
</evidence>
<dbReference type="InterPro" id="IPR031807">
    <property type="entry name" value="HicB-like"/>
</dbReference>
<dbReference type="Pfam" id="PF15919">
    <property type="entry name" value="HicB_lk_antitox"/>
    <property type="match status" value="1"/>
</dbReference>
<protein>
    <submittedName>
        <fullName evidence="2">HicB family protein</fullName>
    </submittedName>
</protein>
<dbReference type="EMBL" id="QDCA01000003">
    <property type="protein sequence ID" value="KAA9534145.1"/>
    <property type="molecule type" value="Genomic_DNA"/>
</dbReference>
<dbReference type="AlphaFoldDB" id="A0A6C8N1N2"/>
<reference evidence="2" key="1">
    <citation type="submission" date="2018-04" db="EMBL/GenBank/DDBJ databases">
        <title>Genome Analysis of a Prevalent Clone of Listeria monocytogenes Sequence Type 87 in China.</title>
        <authorList>
            <person name="Wang Y."/>
        </authorList>
    </citation>
    <scope>NUCLEOTIDE SEQUENCE</scope>
    <source>
        <strain evidence="2">ICDC_LM0449</strain>
    </source>
</reference>
<accession>A0A6C8N1N2</accession>
<proteinExistence type="predicted"/>
<gene>
    <name evidence="2" type="ORF">DCK33_08375</name>
</gene>
<dbReference type="RefSeq" id="WP_150884245.1">
    <property type="nucleotide sequence ID" value="NZ_QDCA01000003.1"/>
</dbReference>
<dbReference type="SUPFAM" id="SSF143100">
    <property type="entry name" value="TTHA1013/TTHA0281-like"/>
    <property type="match status" value="1"/>
</dbReference>
<name>A0A6C8N1N2_LISMN</name>
<evidence type="ECO:0000259" key="1">
    <source>
        <dbReference type="Pfam" id="PF15919"/>
    </source>
</evidence>
<comment type="caution">
    <text evidence="2">The sequence shown here is derived from an EMBL/GenBank/DDBJ whole genome shotgun (WGS) entry which is preliminary data.</text>
</comment>